<dbReference type="PANTHER" id="PTHR30231:SF4">
    <property type="entry name" value="PROTEIN NEN2"/>
    <property type="match status" value="1"/>
</dbReference>
<comment type="caution">
    <text evidence="5">The sequence shown here is derived from an EMBL/GenBank/DDBJ whole genome shotgun (WGS) entry which is preliminary data.</text>
</comment>
<dbReference type="STRING" id="1805282.AUJ44_01660"/>
<dbReference type="InterPro" id="IPR012337">
    <property type="entry name" value="RNaseH-like_sf"/>
</dbReference>
<dbReference type="EMBL" id="MNVO01000027">
    <property type="protein sequence ID" value="OIO32757.1"/>
    <property type="molecule type" value="Genomic_DNA"/>
</dbReference>
<evidence type="ECO:0000313" key="5">
    <source>
        <dbReference type="EMBL" id="OIO32757.1"/>
    </source>
</evidence>
<gene>
    <name evidence="5" type="ORF">AUJ44_01660</name>
</gene>
<dbReference type="CDD" id="cd06127">
    <property type="entry name" value="DEDDh"/>
    <property type="match status" value="1"/>
</dbReference>
<name>A0A1J4VDG6_9BACT</name>
<evidence type="ECO:0000256" key="2">
    <source>
        <dbReference type="ARBA" id="ARBA00022801"/>
    </source>
</evidence>
<feature type="domain" description="Exonuclease" evidence="4">
    <location>
        <begin position="1"/>
        <end position="184"/>
    </location>
</feature>
<evidence type="ECO:0000259" key="4">
    <source>
        <dbReference type="SMART" id="SM00479"/>
    </source>
</evidence>
<evidence type="ECO:0000256" key="3">
    <source>
        <dbReference type="ARBA" id="ARBA00022839"/>
    </source>
</evidence>
<dbReference type="InterPro" id="IPR033390">
    <property type="entry name" value="Rv2179c-like"/>
</dbReference>
<accession>A0A1J4VDG6</accession>
<dbReference type="Proteomes" id="UP000183206">
    <property type="component" value="Unassembled WGS sequence"/>
</dbReference>
<keyword evidence="2" id="KW-0378">Hydrolase</keyword>
<keyword evidence="3" id="KW-0269">Exonuclease</keyword>
<dbReference type="GO" id="GO:0008408">
    <property type="term" value="F:3'-5' exonuclease activity"/>
    <property type="evidence" value="ECO:0007669"/>
    <property type="project" value="TreeGrafter"/>
</dbReference>
<dbReference type="AlphaFoldDB" id="A0A1J4VDG6"/>
<dbReference type="Pfam" id="PF16473">
    <property type="entry name" value="Rv2179c-like"/>
    <property type="match status" value="1"/>
</dbReference>
<dbReference type="SUPFAM" id="SSF53098">
    <property type="entry name" value="Ribonuclease H-like"/>
    <property type="match status" value="1"/>
</dbReference>
<dbReference type="Gene3D" id="3.30.420.10">
    <property type="entry name" value="Ribonuclease H-like superfamily/Ribonuclease H"/>
    <property type="match status" value="1"/>
</dbReference>
<evidence type="ECO:0000256" key="1">
    <source>
        <dbReference type="ARBA" id="ARBA00022722"/>
    </source>
</evidence>
<organism evidence="5 6">
    <name type="scientific">Candidatus Nomurabacteria bacterium CG1_02_47_685</name>
    <dbReference type="NCBI Taxonomy" id="1805282"/>
    <lineage>
        <taxon>Bacteria</taxon>
        <taxon>Candidatus Nomuraibacteriota</taxon>
    </lineage>
</organism>
<dbReference type="InterPro" id="IPR013520">
    <property type="entry name" value="Ribonucl_H"/>
</dbReference>
<keyword evidence="1" id="KW-0540">Nuclease</keyword>
<dbReference type="GO" id="GO:0003676">
    <property type="term" value="F:nucleic acid binding"/>
    <property type="evidence" value="ECO:0007669"/>
    <property type="project" value="InterPro"/>
</dbReference>
<sequence length="198" mass="22728">MIIIDVETSGLDPKKYSILSIGAVDFDVPDRSPFYRECQVWDGALVSKEALAVNGFTEAECFDPSRGLFEDSIRAFWHWVEQSNELTIAGQNTSFDRDFINDSFRRAGIDFQFAFRTIDLHSVCYAYHLKNEIPIPLKNGHSALSLDKILEFVGMETESRPHHALNGAKLETEAFSRLLRGRGFFDEYQQYEIPEYLK</sequence>
<dbReference type="InterPro" id="IPR036397">
    <property type="entry name" value="RNaseH_sf"/>
</dbReference>
<proteinExistence type="predicted"/>
<dbReference type="PANTHER" id="PTHR30231">
    <property type="entry name" value="DNA POLYMERASE III SUBUNIT EPSILON"/>
    <property type="match status" value="1"/>
</dbReference>
<protein>
    <recommendedName>
        <fullName evidence="4">Exonuclease domain-containing protein</fullName>
    </recommendedName>
</protein>
<dbReference type="SMART" id="SM00479">
    <property type="entry name" value="EXOIII"/>
    <property type="match status" value="1"/>
</dbReference>
<reference evidence="5 6" key="1">
    <citation type="journal article" date="2016" name="Environ. Microbiol.">
        <title>Genomic resolution of a cold subsurface aquifer community provides metabolic insights for novel microbes adapted to high CO concentrations.</title>
        <authorList>
            <person name="Probst A.J."/>
            <person name="Castelle C.J."/>
            <person name="Singh A."/>
            <person name="Brown C.T."/>
            <person name="Anantharaman K."/>
            <person name="Sharon I."/>
            <person name="Hug L.A."/>
            <person name="Burstein D."/>
            <person name="Emerson J.B."/>
            <person name="Thomas B.C."/>
            <person name="Banfield J.F."/>
        </authorList>
    </citation>
    <scope>NUCLEOTIDE SEQUENCE [LARGE SCALE GENOMIC DNA]</scope>
    <source>
        <strain evidence="5">CG1_02_47_685</strain>
    </source>
</reference>
<evidence type="ECO:0000313" key="6">
    <source>
        <dbReference type="Proteomes" id="UP000183206"/>
    </source>
</evidence>